<evidence type="ECO:0000256" key="1">
    <source>
        <dbReference type="SAM" id="MobiDB-lite"/>
    </source>
</evidence>
<comment type="caution">
    <text evidence="3">The sequence shown here is derived from an EMBL/GenBank/DDBJ whole genome shotgun (WGS) entry which is preliminary data.</text>
</comment>
<gene>
    <name evidence="3" type="ORF">GCM10009863_10910</name>
</gene>
<keyword evidence="2" id="KW-1133">Transmembrane helix</keyword>
<dbReference type="Proteomes" id="UP001501447">
    <property type="component" value="Unassembled WGS sequence"/>
</dbReference>
<sequence>MSEPGDTGEPPSGLRLTTAEWGLWQAFRNGSEHDLRSREPELDDPNGDHVWGPERSVRARIIALLLLHGPPPLLGRVASLHLTGAYVTGCLDLSGGAVEPYFELRQCRFEQEVRIPEARVNTARFVDCYLPRLEAARLTTEGDLHLPRCSLPEGIKLTDATIGTDLLLNEATVGSGRRHSAIAADGITVSQELQASLLVTDGQVSLRGATIGSSLHMFGTVLRNPRGRYALYAPQMTVEQVASFADAGRGSAPQIYGTTPPAGTRYDFGTTAGARAGAGPGGGARGHAPSPGLRPGGAARTGWYPHRTKHFECTGGMVLDDGRFGSSLVIENARLDMQRDQELSLRRITTPELSFTPQLPERGLVVLSGASVEKLMDRASSWPRDHRLWMAGFTYQHAIPKEGHFNVRERLQWVTAATAEYAPEPYEQLSAMYRNSGDDTNARLVLLAKQRRRRETLPLPGKLWGVIQDWTVAYGYRPGQAALWMAVLWLTGSLLFDTHRPPALKGDEAPQWNAALYALDLLLPVISFGQDTSWNPVGAYQWVAAIMILLGWVLATTVAAGATRLLRRQ</sequence>
<evidence type="ECO:0000313" key="4">
    <source>
        <dbReference type="Proteomes" id="UP001501447"/>
    </source>
</evidence>
<keyword evidence="4" id="KW-1185">Reference proteome</keyword>
<evidence type="ECO:0000256" key="2">
    <source>
        <dbReference type="SAM" id="Phobius"/>
    </source>
</evidence>
<keyword evidence="2" id="KW-0812">Transmembrane</keyword>
<keyword evidence="2" id="KW-0472">Membrane</keyword>
<reference evidence="3 4" key="1">
    <citation type="journal article" date="2019" name="Int. J. Syst. Evol. Microbiol.">
        <title>The Global Catalogue of Microorganisms (GCM) 10K type strain sequencing project: providing services to taxonomists for standard genome sequencing and annotation.</title>
        <authorList>
            <consortium name="The Broad Institute Genomics Platform"/>
            <consortium name="The Broad Institute Genome Sequencing Center for Infectious Disease"/>
            <person name="Wu L."/>
            <person name="Ma J."/>
        </authorList>
    </citation>
    <scope>NUCLEOTIDE SEQUENCE [LARGE SCALE GENOMIC DNA]</scope>
    <source>
        <strain evidence="3 4">JCM 16373</strain>
    </source>
</reference>
<feature type="transmembrane region" description="Helical" evidence="2">
    <location>
        <begin position="542"/>
        <end position="566"/>
    </location>
</feature>
<dbReference type="EMBL" id="BAAARJ010000003">
    <property type="protein sequence ID" value="GAA2599369.1"/>
    <property type="molecule type" value="Genomic_DNA"/>
</dbReference>
<feature type="compositionally biased region" description="Gly residues" evidence="1">
    <location>
        <begin position="276"/>
        <end position="285"/>
    </location>
</feature>
<organism evidence="3 4">
    <name type="scientific">Streptomyces axinellae</name>
    <dbReference type="NCBI Taxonomy" id="552788"/>
    <lineage>
        <taxon>Bacteria</taxon>
        <taxon>Bacillati</taxon>
        <taxon>Actinomycetota</taxon>
        <taxon>Actinomycetes</taxon>
        <taxon>Kitasatosporales</taxon>
        <taxon>Streptomycetaceae</taxon>
        <taxon>Streptomyces</taxon>
    </lineage>
</organism>
<name>A0ABN3PTT4_9ACTN</name>
<dbReference type="RefSeq" id="WP_344562704.1">
    <property type="nucleotide sequence ID" value="NZ_BAAARJ010000003.1"/>
</dbReference>
<evidence type="ECO:0008006" key="5">
    <source>
        <dbReference type="Google" id="ProtNLM"/>
    </source>
</evidence>
<protein>
    <recommendedName>
        <fullName evidence="5">Oxidoreductase</fullName>
    </recommendedName>
</protein>
<feature type="region of interest" description="Disordered" evidence="1">
    <location>
        <begin position="276"/>
        <end position="296"/>
    </location>
</feature>
<accession>A0ABN3PTT4</accession>
<evidence type="ECO:0000313" key="3">
    <source>
        <dbReference type="EMBL" id="GAA2599369.1"/>
    </source>
</evidence>
<proteinExistence type="predicted"/>